<keyword evidence="2" id="KW-1185">Reference proteome</keyword>
<dbReference type="STRING" id="1348774.AB433_11660"/>
<dbReference type="OrthoDB" id="9791851at2"/>
<dbReference type="GO" id="GO:0005886">
    <property type="term" value="C:plasma membrane"/>
    <property type="evidence" value="ECO:0007669"/>
    <property type="project" value="TreeGrafter"/>
</dbReference>
<proteinExistence type="predicted"/>
<dbReference type="PANTHER" id="PTHR30092">
    <property type="entry name" value="INNER MEMBRANE PROTEIN CRED"/>
    <property type="match status" value="1"/>
</dbReference>
<dbReference type="InterPro" id="IPR010364">
    <property type="entry name" value="Uncharacterised_IM_CreD"/>
</dbReference>
<accession>A0A0G3XIM3</accession>
<dbReference type="Proteomes" id="UP000035287">
    <property type="component" value="Chromosome"/>
</dbReference>
<evidence type="ECO:0000313" key="1">
    <source>
        <dbReference type="EMBL" id="AKM10471.1"/>
    </source>
</evidence>
<evidence type="ECO:0000313" key="2">
    <source>
        <dbReference type="Proteomes" id="UP000035287"/>
    </source>
</evidence>
<dbReference type="PIRSF" id="PIRSF004548">
    <property type="entry name" value="CreD"/>
    <property type="match status" value="1"/>
</dbReference>
<protein>
    <submittedName>
        <fullName evidence="1">Colicin resistance protein</fullName>
    </submittedName>
</protein>
<dbReference type="KEGG" id="cna:AB433_11660"/>
<dbReference type="PANTHER" id="PTHR30092:SF0">
    <property type="entry name" value="INNER MEMBRANE PROTEIN CRED"/>
    <property type="match status" value="1"/>
</dbReference>
<dbReference type="NCBIfam" id="NF008712">
    <property type="entry name" value="PRK11715.1-1"/>
    <property type="match status" value="1"/>
</dbReference>
<gene>
    <name evidence="1" type="ORF">AB433_11660</name>
</gene>
<dbReference type="AlphaFoldDB" id="A0A0G3XIM3"/>
<dbReference type="PATRIC" id="fig|1348774.3.peg.2453"/>
<dbReference type="RefSeq" id="WP_047821127.1">
    <property type="nucleotide sequence ID" value="NZ_CP011770.1"/>
</dbReference>
<reference evidence="1 2" key="1">
    <citation type="submission" date="2015-06" db="EMBL/GenBank/DDBJ databases">
        <authorList>
            <person name="Zeng Y."/>
            <person name="Huang Y."/>
        </authorList>
    </citation>
    <scope>NUCLEOTIDE SEQUENCE [LARGE SCALE GENOMIC DNA]</scope>
    <source>
        <strain evidence="1 2">PQ-2</strain>
    </source>
</reference>
<dbReference type="EMBL" id="CP011770">
    <property type="protein sequence ID" value="AKM10471.1"/>
    <property type="molecule type" value="Genomic_DNA"/>
</dbReference>
<dbReference type="Pfam" id="PF06123">
    <property type="entry name" value="CreD"/>
    <property type="match status" value="1"/>
</dbReference>
<sequence length="469" mass="50589">MDTEYRRQRSPGIKLLFAVLVAAALAVPLFMVYALVWDRQEQSNTARATITQGWGGAQVVTGPVLVVPYAVNVTETEVVDNKRVDKVRRVTRELFISPLSQQVSTSLDPERRQKSIYESVIYRAQLSGEAQFVMPEEDLKRLDIDADSLMLDRAELHFGVSDPRGMQSASKVVANGEALAARPGGGLESTGRSGFFAPIAWDAATPLSIDWSYELRGSETLSLIPRGGDTKWHVKSAWPHPSFSGSFLPSESEIGDDGFSAEFSVPDLALGQGLVTTEDYTAPFIATGPRAYVEPAMVERSGMGGPSMAASVAMVEPVDLYSRIDRSVKYGFLIIGFTFLAFLMFDIVAGASVAGPEYLLTGAGLVLFFVLLLAFSEVIGFAAAYAVASVAIIGLVTAYSAAVLKSWGRAKFVGALLVGLYALLFVLLSLEAWSLLIGSILLFFALAGVMYATRNVDWQGLGRTAEFEG</sequence>
<name>A0A0G3XIM3_9SPHN</name>
<organism evidence="1 2">
    <name type="scientific">Croceicoccus naphthovorans</name>
    <dbReference type="NCBI Taxonomy" id="1348774"/>
    <lineage>
        <taxon>Bacteria</taxon>
        <taxon>Pseudomonadati</taxon>
        <taxon>Pseudomonadota</taxon>
        <taxon>Alphaproteobacteria</taxon>
        <taxon>Sphingomonadales</taxon>
        <taxon>Erythrobacteraceae</taxon>
        <taxon>Croceicoccus</taxon>
    </lineage>
</organism>